<organism evidence="5 6">
    <name type="scientific">Aedoeadaptatus acetigenes</name>
    <dbReference type="NCBI Taxonomy" id="2981723"/>
    <lineage>
        <taxon>Bacteria</taxon>
        <taxon>Bacillati</taxon>
        <taxon>Bacillota</taxon>
        <taxon>Tissierellia</taxon>
        <taxon>Tissierellales</taxon>
        <taxon>Peptoniphilaceae</taxon>
        <taxon>Aedoeadaptatus</taxon>
    </lineage>
</organism>
<dbReference type="Pfam" id="PF13336">
    <property type="entry name" value="AcetylCoA_hyd_C"/>
    <property type="match status" value="1"/>
</dbReference>
<evidence type="ECO:0000313" key="6">
    <source>
        <dbReference type="Proteomes" id="UP001481872"/>
    </source>
</evidence>
<dbReference type="Gene3D" id="3.40.1080.10">
    <property type="entry name" value="Glutaconate Coenzyme A-transferase"/>
    <property type="match status" value="1"/>
</dbReference>
<sequence>MYETIYKEKLKTAKEAAALIKDGDEIEIGFGANFPVEFDAALAERAHELNHVAIRNGVLVDSSRLVAVGGPFLWQSWHGTGDVRRAMDKGTANHIPVRYSEIIRYVTENRDTDALVISVSPMDKHGYFNFGIDGSHFFRLAEKAKTVIVEVNEKQPRIFGRTESELHIDQVDVIIEAEPHAMGILPNRPYGDLDRKIAEIVVERMEDEATVQLGIGALPNAIGDVIADSSLKDLGVHTEMYVDSFMKMTLAGKVTGMKKTLDRGRQVSAFLAGTEALYDFVNENPSIMVGPVDYVNGAATIAAQHKMTSINTAIQVNLRGEVSSESVGTRQISGSGGQFDFAVGSYLAPGGKGFICLRSSRVDKNGVRHSNIVPDFITGTAITLPAPVTQYVVTEYGICNLKGKSLYERAKALIAIAHPEFRDELIKAAMAKGFWKP</sequence>
<feature type="domain" description="Acetyl-CoA hydrolase/transferase N-terminal" evidence="3">
    <location>
        <begin position="2"/>
        <end position="179"/>
    </location>
</feature>
<dbReference type="InterPro" id="IPR038460">
    <property type="entry name" value="AcetylCoA_hyd_C_sf"/>
</dbReference>
<dbReference type="InterPro" id="IPR003702">
    <property type="entry name" value="ActCoA_hydro_N"/>
</dbReference>
<dbReference type="Proteomes" id="UP001481872">
    <property type="component" value="Unassembled WGS sequence"/>
</dbReference>
<dbReference type="Gene3D" id="3.40.1080.20">
    <property type="entry name" value="Acetyl-CoA hydrolase/transferase C-terminal domain"/>
    <property type="match status" value="1"/>
</dbReference>
<evidence type="ECO:0000256" key="2">
    <source>
        <dbReference type="ARBA" id="ARBA00022679"/>
    </source>
</evidence>
<keyword evidence="6" id="KW-1185">Reference proteome</keyword>
<gene>
    <name evidence="5" type="ORF">AAA081_07110</name>
</gene>
<keyword evidence="5" id="KW-0378">Hydrolase</keyword>
<dbReference type="GO" id="GO:0016787">
    <property type="term" value="F:hydrolase activity"/>
    <property type="evidence" value="ECO:0007669"/>
    <property type="project" value="UniProtKB-KW"/>
</dbReference>
<dbReference type="InterPro" id="IPR037171">
    <property type="entry name" value="NagB/RpiA_transferase-like"/>
</dbReference>
<protein>
    <submittedName>
        <fullName evidence="5">Acetyl-CoA hydrolase/transferase C-terminal domain-containing protein</fullName>
    </submittedName>
</protein>
<evidence type="ECO:0000259" key="4">
    <source>
        <dbReference type="Pfam" id="PF13336"/>
    </source>
</evidence>
<accession>A0ABV1J787</accession>
<evidence type="ECO:0000313" key="5">
    <source>
        <dbReference type="EMBL" id="MEQ3354059.1"/>
    </source>
</evidence>
<comment type="similarity">
    <text evidence="1">Belongs to the acetyl-CoA hydrolase/transferase family.</text>
</comment>
<proteinExistence type="inferred from homology"/>
<dbReference type="PANTHER" id="PTHR21432:SF20">
    <property type="entry name" value="ACETYL-COA HYDROLASE"/>
    <property type="match status" value="1"/>
</dbReference>
<dbReference type="Pfam" id="PF02550">
    <property type="entry name" value="AcetylCoA_hydro"/>
    <property type="match status" value="1"/>
</dbReference>
<dbReference type="RefSeq" id="WP_349054365.1">
    <property type="nucleotide sequence ID" value="NZ_JBBNPS010000021.1"/>
</dbReference>
<feature type="domain" description="Acetyl-CoA hydrolase/transferase C-terminal" evidence="4">
    <location>
        <begin position="273"/>
        <end position="429"/>
    </location>
</feature>
<reference evidence="5 6" key="1">
    <citation type="submission" date="2024-04" db="EMBL/GenBank/DDBJ databases">
        <title>Human intestinal bacterial collection.</title>
        <authorList>
            <person name="Pauvert C."/>
            <person name="Hitch T.C.A."/>
            <person name="Clavel T."/>
        </authorList>
    </citation>
    <scope>NUCLEOTIDE SEQUENCE [LARGE SCALE GENOMIC DNA]</scope>
    <source>
        <strain evidence="5 6">CLA-SR-H026</strain>
    </source>
</reference>
<dbReference type="InterPro" id="IPR026888">
    <property type="entry name" value="AcetylCoA_hyd_C"/>
</dbReference>
<dbReference type="InterPro" id="IPR046433">
    <property type="entry name" value="ActCoA_hydro"/>
</dbReference>
<keyword evidence="2" id="KW-0808">Transferase</keyword>
<dbReference type="SUPFAM" id="SSF100950">
    <property type="entry name" value="NagB/RpiA/CoA transferase-like"/>
    <property type="match status" value="2"/>
</dbReference>
<dbReference type="PANTHER" id="PTHR21432">
    <property type="entry name" value="ACETYL-COA HYDROLASE-RELATED"/>
    <property type="match status" value="1"/>
</dbReference>
<evidence type="ECO:0000256" key="1">
    <source>
        <dbReference type="ARBA" id="ARBA00009632"/>
    </source>
</evidence>
<dbReference type="EMBL" id="JBBNPS010000021">
    <property type="protein sequence ID" value="MEQ3354059.1"/>
    <property type="molecule type" value="Genomic_DNA"/>
</dbReference>
<evidence type="ECO:0000259" key="3">
    <source>
        <dbReference type="Pfam" id="PF02550"/>
    </source>
</evidence>
<dbReference type="Gene3D" id="3.30.750.70">
    <property type="entry name" value="4-hydroxybutyrate coenzyme like domains"/>
    <property type="match status" value="1"/>
</dbReference>
<name>A0ABV1J787_9FIRM</name>
<comment type="caution">
    <text evidence="5">The sequence shown here is derived from an EMBL/GenBank/DDBJ whole genome shotgun (WGS) entry which is preliminary data.</text>
</comment>